<accession>A0A8X6JE68</accession>
<sequence length="68" mass="7962">MGIFPHFSRKQHSIHYQDFYNGEDEFLVDYEHFPSCLVLEKISPISERKLSITSNSDGIFIVLDNDLQ</sequence>
<comment type="caution">
    <text evidence="1">The sequence shown here is derived from an EMBL/GenBank/DDBJ whole genome shotgun (WGS) entry which is preliminary data.</text>
</comment>
<dbReference type="EMBL" id="BMAW01093967">
    <property type="protein sequence ID" value="GFS63024.1"/>
    <property type="molecule type" value="Genomic_DNA"/>
</dbReference>
<reference evidence="1" key="1">
    <citation type="submission" date="2020-08" db="EMBL/GenBank/DDBJ databases">
        <title>Multicomponent nature underlies the extraordinary mechanical properties of spider dragline silk.</title>
        <authorList>
            <person name="Kono N."/>
            <person name="Nakamura H."/>
            <person name="Mori M."/>
            <person name="Yoshida Y."/>
            <person name="Ohtoshi R."/>
            <person name="Malay A.D."/>
            <person name="Moran D.A.P."/>
            <person name="Tomita M."/>
            <person name="Numata K."/>
            <person name="Arakawa K."/>
        </authorList>
    </citation>
    <scope>NUCLEOTIDE SEQUENCE</scope>
</reference>
<protein>
    <submittedName>
        <fullName evidence="1">Uncharacterized protein</fullName>
    </submittedName>
</protein>
<evidence type="ECO:0000313" key="1">
    <source>
        <dbReference type="EMBL" id="GFS63024.1"/>
    </source>
</evidence>
<proteinExistence type="predicted"/>
<dbReference type="AlphaFoldDB" id="A0A8X6JE68"/>
<dbReference type="Proteomes" id="UP000887013">
    <property type="component" value="Unassembled WGS sequence"/>
</dbReference>
<evidence type="ECO:0000313" key="2">
    <source>
        <dbReference type="Proteomes" id="UP000887013"/>
    </source>
</evidence>
<keyword evidence="2" id="KW-1185">Reference proteome</keyword>
<organism evidence="1 2">
    <name type="scientific">Nephila pilipes</name>
    <name type="common">Giant wood spider</name>
    <name type="synonym">Nephila maculata</name>
    <dbReference type="NCBI Taxonomy" id="299642"/>
    <lineage>
        <taxon>Eukaryota</taxon>
        <taxon>Metazoa</taxon>
        <taxon>Ecdysozoa</taxon>
        <taxon>Arthropoda</taxon>
        <taxon>Chelicerata</taxon>
        <taxon>Arachnida</taxon>
        <taxon>Araneae</taxon>
        <taxon>Araneomorphae</taxon>
        <taxon>Entelegynae</taxon>
        <taxon>Araneoidea</taxon>
        <taxon>Nephilidae</taxon>
        <taxon>Nephila</taxon>
    </lineage>
</organism>
<gene>
    <name evidence="1" type="ORF">NPIL_317571</name>
</gene>
<name>A0A8X6JE68_NEPPI</name>